<dbReference type="FunFam" id="3.30.980.10:FF:000004">
    <property type="entry name" value="Alanine--tRNA ligase, cytoplasmic"/>
    <property type="match status" value="1"/>
</dbReference>
<protein>
    <recommendedName>
        <fullName evidence="9">Alanine--tRNA ligase</fullName>
        <ecNumber evidence="9">6.1.1.7</ecNumber>
    </recommendedName>
    <alternativeName>
        <fullName evidence="9">Alanyl-tRNA synthetase</fullName>
        <shortName evidence="9">AlaRS</shortName>
    </alternativeName>
</protein>
<evidence type="ECO:0000256" key="2">
    <source>
        <dbReference type="ARBA" id="ARBA00022555"/>
    </source>
</evidence>
<keyword evidence="2 9" id="KW-0820">tRNA-binding</keyword>
<evidence type="ECO:0000313" key="11">
    <source>
        <dbReference type="EMBL" id="PIR26590.1"/>
    </source>
</evidence>
<dbReference type="PROSITE" id="PS50860">
    <property type="entry name" value="AA_TRNA_LIGASE_II_ALA"/>
    <property type="match status" value="1"/>
</dbReference>
<feature type="binding site" evidence="9">
    <location>
        <position position="472"/>
    </location>
    <ligand>
        <name>Zn(2+)</name>
        <dbReference type="ChEBI" id="CHEBI:29105"/>
    </ligand>
</feature>
<comment type="caution">
    <text evidence="11">The sequence shown here is derived from an EMBL/GenBank/DDBJ whole genome shotgun (WGS) entry which is preliminary data.</text>
</comment>
<comment type="catalytic activity">
    <reaction evidence="9">
        <text>tRNA(Ala) + L-alanine + ATP = L-alanyl-tRNA(Ala) + AMP + diphosphate</text>
        <dbReference type="Rhea" id="RHEA:12540"/>
        <dbReference type="Rhea" id="RHEA-COMP:9657"/>
        <dbReference type="Rhea" id="RHEA-COMP:9923"/>
        <dbReference type="ChEBI" id="CHEBI:30616"/>
        <dbReference type="ChEBI" id="CHEBI:33019"/>
        <dbReference type="ChEBI" id="CHEBI:57972"/>
        <dbReference type="ChEBI" id="CHEBI:78442"/>
        <dbReference type="ChEBI" id="CHEBI:78497"/>
        <dbReference type="ChEBI" id="CHEBI:456215"/>
        <dbReference type="EC" id="6.1.1.7"/>
    </reaction>
</comment>
<organism evidence="11 12">
    <name type="scientific">Candidatus Brennerbacteria bacterium CG11_big_fil_rev_8_21_14_0_20_43_10</name>
    <dbReference type="NCBI Taxonomy" id="1974523"/>
    <lineage>
        <taxon>Bacteria</taxon>
        <taxon>Candidatus Brenneribacteriota</taxon>
    </lineage>
</organism>
<evidence type="ECO:0000259" key="10">
    <source>
        <dbReference type="PROSITE" id="PS50860"/>
    </source>
</evidence>
<dbReference type="PRINTS" id="PR00980">
    <property type="entry name" value="TRNASYNTHALA"/>
</dbReference>
<evidence type="ECO:0000256" key="4">
    <source>
        <dbReference type="ARBA" id="ARBA00022741"/>
    </source>
</evidence>
<keyword evidence="9" id="KW-0479">Metal-binding</keyword>
<feature type="binding site" evidence="9">
    <location>
        <position position="570"/>
    </location>
    <ligand>
        <name>Zn(2+)</name>
        <dbReference type="ChEBI" id="CHEBI:29105"/>
    </ligand>
</feature>
<dbReference type="CDD" id="cd00673">
    <property type="entry name" value="AlaRS_core"/>
    <property type="match status" value="1"/>
</dbReference>
<evidence type="ECO:0000256" key="6">
    <source>
        <dbReference type="ARBA" id="ARBA00022884"/>
    </source>
</evidence>
<sequence>MTADELRKKYISFFQERGHAVIPSAPLIPEHDPSVLFTTAGMHPLVPFLLGEKHPAGNRLVDVQKCLRTDDIDEVGDFCHHTFFEMLGNWSLGDPAAPDGIGTGYFKKEAIAWSWEFLTSDKWLGLKPDMLAVSVFAGDQDAAFDQEAYDVWKSLGISDSRIARLPKKNNWWGPAGQTGPCGPDTEMFYWTGDVHHVPEQFDPDNSQWVEIWNDVFMQFHKQSDGTYKPLMQKNVDTGMGLERTLAVLNGQDDDYQTELFIPIIKKIEELSNKRYGDFVDSDCAMRIIADHVRAASFLMAEKLEPSNVEQGYILRRLIRRAVRYGKQIGIQGFFTVQIAQTVMDIYQDTYPELNQHKGFIQEQLLREEEKFVKTLERGVKIVKQYARKLHEEPQDLGKIVFDLYQTYGFPLELTLEELKRNGVLFSSPELHSLFEEKLKHHQELSRAGAEQKFKGGLADHSEQTTKYHTATHLLQAALRTILGEHIEQRGSNITAERMRFDFPYPDKITPEQIKQIEDLVNRVINRAIPVTMQEMSFDEAKQSGALGLFASRYGKRVKVYTIGDFSKEICGGPHVANTKDIGHFIIMKVESIGQGLKRIRAIVE</sequence>
<dbReference type="GO" id="GO:0002161">
    <property type="term" value="F:aminoacyl-tRNA deacylase activity"/>
    <property type="evidence" value="ECO:0007669"/>
    <property type="project" value="TreeGrafter"/>
</dbReference>
<dbReference type="GO" id="GO:0004813">
    <property type="term" value="F:alanine-tRNA ligase activity"/>
    <property type="evidence" value="ECO:0007669"/>
    <property type="project" value="UniProtKB-UniRule"/>
</dbReference>
<dbReference type="AlphaFoldDB" id="A0A2H0PX39"/>
<dbReference type="InterPro" id="IPR018165">
    <property type="entry name" value="Ala-tRNA-synth_IIc_core"/>
</dbReference>
<dbReference type="InterPro" id="IPR023033">
    <property type="entry name" value="Ala_tRNA_ligase_euk/bac"/>
</dbReference>
<dbReference type="Gene3D" id="3.30.54.20">
    <property type="match status" value="1"/>
</dbReference>
<name>A0A2H0PX39_9BACT</name>
<evidence type="ECO:0000256" key="1">
    <source>
        <dbReference type="ARBA" id="ARBA00008226"/>
    </source>
</evidence>
<comment type="cofactor">
    <cofactor evidence="9">
        <name>Zn(2+)</name>
        <dbReference type="ChEBI" id="CHEBI:29105"/>
    </cofactor>
    <text evidence="9">Binds 1 zinc ion per subunit.</text>
</comment>
<dbReference type="EC" id="6.1.1.7" evidence="9"/>
<dbReference type="SUPFAM" id="SSF101353">
    <property type="entry name" value="Putative anticodon-binding domain of alanyl-tRNA synthetase (AlaRS)"/>
    <property type="match status" value="1"/>
</dbReference>
<dbReference type="GO" id="GO:0008270">
    <property type="term" value="F:zinc ion binding"/>
    <property type="evidence" value="ECO:0007669"/>
    <property type="project" value="UniProtKB-UniRule"/>
</dbReference>
<evidence type="ECO:0000256" key="5">
    <source>
        <dbReference type="ARBA" id="ARBA00022840"/>
    </source>
</evidence>
<comment type="domain">
    <text evidence="9">Consists of three domains; the N-terminal catalytic domain, the editing domain and the C-terminal C-Ala domain. The editing domain removes incorrectly charged amino acids, while the C-Ala domain, along with tRNA(Ala), serves as a bridge to cooperatively bring together the editing and aminoacylation centers thus stimulating deacylation of misacylated tRNAs.</text>
</comment>
<dbReference type="InterPro" id="IPR018164">
    <property type="entry name" value="Ala-tRNA-synth_IIc_N"/>
</dbReference>
<dbReference type="PANTHER" id="PTHR11777:SF9">
    <property type="entry name" value="ALANINE--TRNA LIGASE, CYTOPLASMIC"/>
    <property type="match status" value="1"/>
</dbReference>
<comment type="similarity">
    <text evidence="1 9">Belongs to the class-II aminoacyl-tRNA synthetase family.</text>
</comment>
<evidence type="ECO:0000256" key="8">
    <source>
        <dbReference type="ARBA" id="ARBA00023146"/>
    </source>
</evidence>
<dbReference type="PANTHER" id="PTHR11777">
    <property type="entry name" value="ALANYL-TRNA SYNTHETASE"/>
    <property type="match status" value="1"/>
</dbReference>
<dbReference type="Pfam" id="PF01411">
    <property type="entry name" value="tRNA-synt_2c"/>
    <property type="match status" value="1"/>
</dbReference>
<dbReference type="GO" id="GO:0000049">
    <property type="term" value="F:tRNA binding"/>
    <property type="evidence" value="ECO:0007669"/>
    <property type="project" value="UniProtKB-KW"/>
</dbReference>
<keyword evidence="9" id="KW-0862">Zinc</keyword>
<keyword evidence="8 9" id="KW-0030">Aminoacyl-tRNA synthetase</keyword>
<dbReference type="Gene3D" id="3.30.980.10">
    <property type="entry name" value="Threonyl-trna Synthetase, Chain A, domain 2"/>
    <property type="match status" value="1"/>
</dbReference>
<gene>
    <name evidence="9" type="primary">alaS</name>
    <name evidence="11" type="ORF">COV41_01000</name>
</gene>
<evidence type="ECO:0000256" key="7">
    <source>
        <dbReference type="ARBA" id="ARBA00022917"/>
    </source>
</evidence>
<dbReference type="InterPro" id="IPR045864">
    <property type="entry name" value="aa-tRNA-synth_II/BPL/LPL"/>
</dbReference>
<keyword evidence="3 9" id="KW-0436">Ligase</keyword>
<proteinExistence type="inferred from homology"/>
<keyword evidence="5 9" id="KW-0067">ATP-binding</keyword>
<reference evidence="11 12" key="1">
    <citation type="submission" date="2017-09" db="EMBL/GenBank/DDBJ databases">
        <title>Depth-based differentiation of microbial function through sediment-hosted aquifers and enrichment of novel symbionts in the deep terrestrial subsurface.</title>
        <authorList>
            <person name="Probst A.J."/>
            <person name="Ladd B."/>
            <person name="Jarett J.K."/>
            <person name="Geller-Mcgrath D.E."/>
            <person name="Sieber C.M."/>
            <person name="Emerson J.B."/>
            <person name="Anantharaman K."/>
            <person name="Thomas B.C."/>
            <person name="Malmstrom R."/>
            <person name="Stieglmeier M."/>
            <person name="Klingl A."/>
            <person name="Woyke T."/>
            <person name="Ryan C.M."/>
            <person name="Banfield J.F."/>
        </authorList>
    </citation>
    <scope>NUCLEOTIDE SEQUENCE [LARGE SCALE GENOMIC DNA]</scope>
    <source>
        <strain evidence="11">CG11_big_fil_rev_8_21_14_0_20_43_10</strain>
    </source>
</reference>
<keyword evidence="4 9" id="KW-0547">Nucleotide-binding</keyword>
<feature type="binding site" evidence="9">
    <location>
        <position position="574"/>
    </location>
    <ligand>
        <name>Zn(2+)</name>
        <dbReference type="ChEBI" id="CHEBI:29105"/>
    </ligand>
</feature>
<dbReference type="InterPro" id="IPR050058">
    <property type="entry name" value="Ala-tRNA_ligase"/>
</dbReference>
<dbReference type="GO" id="GO:0005737">
    <property type="term" value="C:cytoplasm"/>
    <property type="evidence" value="ECO:0007669"/>
    <property type="project" value="UniProtKB-SubCell"/>
</dbReference>
<dbReference type="SMART" id="SM00863">
    <property type="entry name" value="tRNA_SAD"/>
    <property type="match status" value="1"/>
</dbReference>
<dbReference type="GO" id="GO:0005524">
    <property type="term" value="F:ATP binding"/>
    <property type="evidence" value="ECO:0007669"/>
    <property type="project" value="UniProtKB-UniRule"/>
</dbReference>
<dbReference type="Pfam" id="PF07973">
    <property type="entry name" value="tRNA_SAD"/>
    <property type="match status" value="1"/>
</dbReference>
<evidence type="ECO:0000256" key="9">
    <source>
        <dbReference type="HAMAP-Rule" id="MF_00036"/>
    </source>
</evidence>
<keyword evidence="7 9" id="KW-0648">Protein biosynthesis</keyword>
<dbReference type="GO" id="GO:0006419">
    <property type="term" value="P:alanyl-tRNA aminoacylation"/>
    <property type="evidence" value="ECO:0007669"/>
    <property type="project" value="UniProtKB-UniRule"/>
</dbReference>
<dbReference type="InterPro" id="IPR002318">
    <property type="entry name" value="Ala-tRNA-lgiase_IIc"/>
</dbReference>
<dbReference type="NCBIfam" id="NF002436">
    <property type="entry name" value="PRK01584.1"/>
    <property type="match status" value="1"/>
</dbReference>
<dbReference type="HAMAP" id="MF_00036_B">
    <property type="entry name" value="Ala_tRNA_synth_B"/>
    <property type="match status" value="1"/>
</dbReference>
<dbReference type="Proteomes" id="UP000236846">
    <property type="component" value="Unassembled WGS sequence"/>
</dbReference>
<dbReference type="EMBL" id="PCXE01000017">
    <property type="protein sequence ID" value="PIR26590.1"/>
    <property type="molecule type" value="Genomic_DNA"/>
</dbReference>
<comment type="function">
    <text evidence="9">Catalyzes the attachment of alanine to tRNA(Ala) in a two-step reaction: alanine is first activated by ATP to form Ala-AMP and then transferred to the acceptor end of tRNA(Ala). Also edits incorrectly charged Ser-tRNA(Ala) and Gly-tRNA(Ala) via its editing domain.</text>
</comment>
<accession>A0A2H0PX39</accession>
<dbReference type="InterPro" id="IPR012947">
    <property type="entry name" value="tRNA_SAD"/>
</dbReference>
<feature type="domain" description="Alanyl-transfer RNA synthetases family profile" evidence="10">
    <location>
        <begin position="1"/>
        <end position="604"/>
    </location>
</feature>
<evidence type="ECO:0000313" key="12">
    <source>
        <dbReference type="Proteomes" id="UP000236846"/>
    </source>
</evidence>
<dbReference type="SUPFAM" id="SSF55681">
    <property type="entry name" value="Class II aaRS and biotin synthetases"/>
    <property type="match status" value="1"/>
</dbReference>
<dbReference type="Gene3D" id="3.30.930.10">
    <property type="entry name" value="Bira Bifunctional Protein, Domain 2"/>
    <property type="match status" value="1"/>
</dbReference>
<comment type="subcellular location">
    <subcellularLocation>
        <location evidence="9">Cytoplasm</location>
    </subcellularLocation>
</comment>
<dbReference type="SUPFAM" id="SSF55186">
    <property type="entry name" value="ThrRS/AlaRS common domain"/>
    <property type="match status" value="1"/>
</dbReference>
<feature type="binding site" evidence="9">
    <location>
        <position position="468"/>
    </location>
    <ligand>
        <name>Zn(2+)</name>
        <dbReference type="ChEBI" id="CHEBI:29105"/>
    </ligand>
</feature>
<keyword evidence="6 9" id="KW-0694">RNA-binding</keyword>
<dbReference type="InterPro" id="IPR018163">
    <property type="entry name" value="Thr/Ala-tRNA-synth_IIc_edit"/>
</dbReference>
<dbReference type="InterPro" id="IPR018162">
    <property type="entry name" value="Ala-tRNA-ligase_IIc_anticod-bd"/>
</dbReference>
<evidence type="ECO:0000256" key="3">
    <source>
        <dbReference type="ARBA" id="ARBA00022598"/>
    </source>
</evidence>
<keyword evidence="9" id="KW-0963">Cytoplasm</keyword>